<comment type="caution">
    <text evidence="1">The sequence shown here is derived from an EMBL/GenBank/DDBJ whole genome shotgun (WGS) entry which is preliminary data.</text>
</comment>
<sequence length="58" mass="6359">MLHKSAKSRGCLPQSVRHVEDFIGAGSYDAAILRQSVAALARVKRAGCQTRRLFISCK</sequence>
<dbReference type="EMBL" id="JAUSSJ010000005">
    <property type="protein sequence ID" value="MDQ0020989.1"/>
    <property type="molecule type" value="Genomic_DNA"/>
</dbReference>
<gene>
    <name evidence="1" type="ORF">J2X94_003162</name>
</gene>
<evidence type="ECO:0000313" key="1">
    <source>
        <dbReference type="EMBL" id="MDQ0020989.1"/>
    </source>
</evidence>
<evidence type="ECO:0000313" key="2">
    <source>
        <dbReference type="Proteomes" id="UP001244623"/>
    </source>
</evidence>
<accession>A0ABT9TE04</accession>
<name>A0ABT9TE04_9GAMM</name>
<organism evidence="1 2">
    <name type="scientific">[Curtobacterium] plantarum</name>
    <dbReference type="NCBI Taxonomy" id="221276"/>
    <lineage>
        <taxon>Bacteria</taxon>
        <taxon>Pseudomonadati</taxon>
        <taxon>Pseudomonadota</taxon>
        <taxon>Gammaproteobacteria</taxon>
        <taxon>Enterobacterales</taxon>
        <taxon>Erwiniaceae</taxon>
        <taxon>Pantoea</taxon>
    </lineage>
</organism>
<reference evidence="1 2" key="1">
    <citation type="submission" date="2023-07" db="EMBL/GenBank/DDBJ databases">
        <title>Sorghum-associated microbial communities from plants grown in Nebraska, USA.</title>
        <authorList>
            <person name="Schachtman D."/>
        </authorList>
    </citation>
    <scope>NUCLEOTIDE SEQUENCE [LARGE SCALE GENOMIC DNA]</scope>
    <source>
        <strain evidence="1 2">CC49</strain>
    </source>
</reference>
<dbReference type="Proteomes" id="UP001244623">
    <property type="component" value="Unassembled WGS sequence"/>
</dbReference>
<keyword evidence="2" id="KW-1185">Reference proteome</keyword>
<protein>
    <submittedName>
        <fullName evidence="1">Uncharacterized protein</fullName>
    </submittedName>
</protein>
<proteinExistence type="predicted"/>